<dbReference type="Gene3D" id="3.30.420.10">
    <property type="entry name" value="Ribonuclease H-like superfamily/Ribonuclease H"/>
    <property type="match status" value="1"/>
</dbReference>
<dbReference type="EMBL" id="JAUUTY010000006">
    <property type="protein sequence ID" value="KAK1618647.1"/>
    <property type="molecule type" value="Genomic_DNA"/>
</dbReference>
<dbReference type="GO" id="GO:0004523">
    <property type="term" value="F:RNA-DNA hybrid ribonuclease activity"/>
    <property type="evidence" value="ECO:0007669"/>
    <property type="project" value="InterPro"/>
</dbReference>
<evidence type="ECO:0000259" key="1">
    <source>
        <dbReference type="Pfam" id="PF13456"/>
    </source>
</evidence>
<sequence length="399" mass="45162">MKEDSVDGGRRNHTILALQIAAPSSRRRLKPQWISVGTRSNSRCHHPLPEVVEDETPPLVQGRRPRRRALRNRWQPPPSVAASIIPPGTFGLKSNRETRVGSSRSCEEHRGWLSLWSADVPGKARIHVWRLVKNGLAVGTELERRKIKHGVKCIACNREESLLHRFWVCPHSVAIWEMAREASGFQLPSPRQATHRATDLKGWLLDWLGSLSDKELSLGIMVLYQTWLARNEARDEVRIEDPGAIARRSLAMVEEWLAIKSGPRHEAQRVKEHWLPPDDGWHKVNADGAYKASLGSGGCGVVIRDHKGVFVAAECHFLPSVSDPERVELLACKRALVLARRKGIRRVCLETDCLSAVAKIKSSELDRSFHGPLVEEIKELLKMFADHKEFHVLVYNWVH</sequence>
<evidence type="ECO:0008006" key="5">
    <source>
        <dbReference type="Google" id="ProtNLM"/>
    </source>
</evidence>
<dbReference type="InterPro" id="IPR012337">
    <property type="entry name" value="RNaseH-like_sf"/>
</dbReference>
<evidence type="ECO:0000313" key="3">
    <source>
        <dbReference type="EMBL" id="KAK1618647.1"/>
    </source>
</evidence>
<gene>
    <name evidence="3" type="ORF">QYE76_024164</name>
</gene>
<comment type="caution">
    <text evidence="3">The sequence shown here is derived from an EMBL/GenBank/DDBJ whole genome shotgun (WGS) entry which is preliminary data.</text>
</comment>
<dbReference type="InterPro" id="IPR036397">
    <property type="entry name" value="RNaseH_sf"/>
</dbReference>
<evidence type="ECO:0000259" key="2">
    <source>
        <dbReference type="Pfam" id="PF13966"/>
    </source>
</evidence>
<organism evidence="3 4">
    <name type="scientific">Lolium multiflorum</name>
    <name type="common">Italian ryegrass</name>
    <name type="synonym">Lolium perenne subsp. multiflorum</name>
    <dbReference type="NCBI Taxonomy" id="4521"/>
    <lineage>
        <taxon>Eukaryota</taxon>
        <taxon>Viridiplantae</taxon>
        <taxon>Streptophyta</taxon>
        <taxon>Embryophyta</taxon>
        <taxon>Tracheophyta</taxon>
        <taxon>Spermatophyta</taxon>
        <taxon>Magnoliopsida</taxon>
        <taxon>Liliopsida</taxon>
        <taxon>Poales</taxon>
        <taxon>Poaceae</taxon>
        <taxon>BOP clade</taxon>
        <taxon>Pooideae</taxon>
        <taxon>Poodae</taxon>
        <taxon>Poeae</taxon>
        <taxon>Poeae Chloroplast Group 2 (Poeae type)</taxon>
        <taxon>Loliodinae</taxon>
        <taxon>Loliinae</taxon>
        <taxon>Lolium</taxon>
    </lineage>
</organism>
<protein>
    <recommendedName>
        <fullName evidence="5">RNase H type-1 domain-containing protein</fullName>
    </recommendedName>
</protein>
<dbReference type="CDD" id="cd06222">
    <property type="entry name" value="RNase_H_like"/>
    <property type="match status" value="1"/>
</dbReference>
<keyword evidence="4" id="KW-1185">Reference proteome</keyword>
<dbReference type="PANTHER" id="PTHR47074">
    <property type="entry name" value="BNAC02G40300D PROTEIN"/>
    <property type="match status" value="1"/>
</dbReference>
<dbReference type="InterPro" id="IPR044730">
    <property type="entry name" value="RNase_H-like_dom_plant"/>
</dbReference>
<reference evidence="3" key="1">
    <citation type="submission" date="2023-07" db="EMBL/GenBank/DDBJ databases">
        <title>A chromosome-level genome assembly of Lolium multiflorum.</title>
        <authorList>
            <person name="Chen Y."/>
            <person name="Copetti D."/>
            <person name="Kolliker R."/>
            <person name="Studer B."/>
        </authorList>
    </citation>
    <scope>NUCLEOTIDE SEQUENCE</scope>
    <source>
        <strain evidence="3">02402/16</strain>
        <tissue evidence="3">Leaf</tissue>
    </source>
</reference>
<dbReference type="AlphaFoldDB" id="A0AAD8VT10"/>
<dbReference type="Pfam" id="PF13456">
    <property type="entry name" value="RVT_3"/>
    <property type="match status" value="1"/>
</dbReference>
<dbReference type="InterPro" id="IPR026960">
    <property type="entry name" value="RVT-Znf"/>
</dbReference>
<dbReference type="SUPFAM" id="SSF53098">
    <property type="entry name" value="Ribonuclease H-like"/>
    <property type="match status" value="1"/>
</dbReference>
<dbReference type="Proteomes" id="UP001231189">
    <property type="component" value="Unassembled WGS sequence"/>
</dbReference>
<feature type="domain" description="RNase H type-1" evidence="1">
    <location>
        <begin position="285"/>
        <end position="386"/>
    </location>
</feature>
<feature type="domain" description="Reverse transcriptase zinc-binding" evidence="2">
    <location>
        <begin position="107"/>
        <end position="176"/>
    </location>
</feature>
<evidence type="ECO:0000313" key="4">
    <source>
        <dbReference type="Proteomes" id="UP001231189"/>
    </source>
</evidence>
<dbReference type="PANTHER" id="PTHR47074:SF73">
    <property type="entry name" value="OS04G0448401 PROTEIN"/>
    <property type="match status" value="1"/>
</dbReference>
<dbReference type="Pfam" id="PF13966">
    <property type="entry name" value="zf-RVT"/>
    <property type="match status" value="1"/>
</dbReference>
<name>A0AAD8VT10_LOLMU</name>
<proteinExistence type="predicted"/>
<accession>A0AAD8VT10</accession>
<dbReference type="GO" id="GO:0003676">
    <property type="term" value="F:nucleic acid binding"/>
    <property type="evidence" value="ECO:0007669"/>
    <property type="project" value="InterPro"/>
</dbReference>
<dbReference type="InterPro" id="IPR002156">
    <property type="entry name" value="RNaseH_domain"/>
</dbReference>
<dbReference type="InterPro" id="IPR052929">
    <property type="entry name" value="RNase_H-like_EbsB-rel"/>
</dbReference>